<sequence length="584" mass="68147">MNKIKKQSIAMLNEALNAAKEKAEEVSNTDLDELRYLTEKHLTIDNNPYRVKLLNEYRKGAKLTGADGIRRKLGAFDLAYFGRAYLSHYFNKPSPEFHKELDKIWEEGVLKGIIPDSAKNAKIINRKQGCKRAVAAPRGHAKSTNLTFKDNLHAVLYEYKHYIVIISDTFDQAAGFLQAIKEELEENEAIIEDFGSLVGRLWREDVILTKTKIKVQAKGSGQKMRGLKHKQWRPDLIVLDDIENDELVRTVEQRQKLENWYYKAVSKCGDGYTDFVYIGTMLHYDGLLAKVMKNPDYKSIKYKAVLSFSSSPLWQRWEEIFTDLDNEQRDVDALKFFNDHKEEMLQGTQVLWEDKLSYYDLMKMRVSEGEASFNSEEQNEPINPDDCLFNEEWFDYFNPHEMDFSAKNFKFYGFVDPSLGKSKNSDFSAIITMALDTDTGYMYVVDADVERRHPDTIINDIIQKAIWLSKTFEKNYYKFGAETNQFQWFLKEQLAKESARRRVYLPIEEVRQTSDKVMRIQTLQPDIKNKYIKFNKQHKRLLEQLKYFPMADHDDAPDALEGCRSLAASPKKRMIIKKRRGLGI</sequence>
<dbReference type="InterPro" id="IPR006517">
    <property type="entry name" value="Phage_terminase_lsu-like_C"/>
</dbReference>
<dbReference type="NCBIfam" id="TIGR01630">
    <property type="entry name" value="psiM2_ORF9"/>
    <property type="match status" value="1"/>
</dbReference>
<dbReference type="InterPro" id="IPR027417">
    <property type="entry name" value="P-loop_NTPase"/>
</dbReference>
<keyword evidence="1" id="KW-0175">Coiled coil</keyword>
<keyword evidence="3" id="KW-1185">Reference proteome</keyword>
<proteinExistence type="predicted"/>
<evidence type="ECO:0008006" key="4">
    <source>
        <dbReference type="Google" id="ProtNLM"/>
    </source>
</evidence>
<organism evidence="2 3">
    <name type="scientific">Fervidicella metallireducens AeB</name>
    <dbReference type="NCBI Taxonomy" id="1403537"/>
    <lineage>
        <taxon>Bacteria</taxon>
        <taxon>Bacillati</taxon>
        <taxon>Bacillota</taxon>
        <taxon>Clostridia</taxon>
        <taxon>Eubacteriales</taxon>
        <taxon>Clostridiaceae</taxon>
        <taxon>Fervidicella</taxon>
    </lineage>
</organism>
<evidence type="ECO:0000256" key="1">
    <source>
        <dbReference type="SAM" id="Coils"/>
    </source>
</evidence>
<evidence type="ECO:0000313" key="2">
    <source>
        <dbReference type="EMBL" id="EYE88280.1"/>
    </source>
</evidence>
<reference evidence="2 3" key="1">
    <citation type="journal article" date="2014" name="Genome Announc.">
        <title>Draft Genome Sequence of Fervidicella metallireducens Strain AeBT, an Iron-Reducing Thermoanaerobe from the Great Artesian Basin.</title>
        <authorList>
            <person name="Patel B.K."/>
        </authorList>
    </citation>
    <scope>NUCLEOTIDE SEQUENCE [LARGE SCALE GENOMIC DNA]</scope>
    <source>
        <strain evidence="2 3">AeB</strain>
    </source>
</reference>
<dbReference type="STRING" id="1403537.Q428_08755"/>
<protein>
    <recommendedName>
        <fullName evidence="4">Terminase large subunit gp17-like C-terminal domain-containing protein</fullName>
    </recommendedName>
</protein>
<dbReference type="OrthoDB" id="378710at2"/>
<feature type="coiled-coil region" evidence="1">
    <location>
        <begin position="2"/>
        <end position="29"/>
    </location>
</feature>
<dbReference type="Gene3D" id="3.40.50.300">
    <property type="entry name" value="P-loop containing nucleotide triphosphate hydrolases"/>
    <property type="match status" value="1"/>
</dbReference>
<dbReference type="AlphaFoldDB" id="A0A017RWG8"/>
<gene>
    <name evidence="2" type="ORF">Q428_08755</name>
</gene>
<comment type="caution">
    <text evidence="2">The sequence shown here is derived from an EMBL/GenBank/DDBJ whole genome shotgun (WGS) entry which is preliminary data.</text>
</comment>
<dbReference type="Proteomes" id="UP000019681">
    <property type="component" value="Unassembled WGS sequence"/>
</dbReference>
<dbReference type="EMBL" id="AZQP01000024">
    <property type="protein sequence ID" value="EYE88280.1"/>
    <property type="molecule type" value="Genomic_DNA"/>
</dbReference>
<dbReference type="RefSeq" id="WP_035379986.1">
    <property type="nucleotide sequence ID" value="NZ_AZQP01000024.1"/>
</dbReference>
<accession>A0A017RWG8</accession>
<name>A0A017RWG8_9CLOT</name>
<evidence type="ECO:0000313" key="3">
    <source>
        <dbReference type="Proteomes" id="UP000019681"/>
    </source>
</evidence>